<dbReference type="EMBL" id="JTDF01000666">
    <property type="protein sequence ID" value="KAF8571175.1"/>
    <property type="molecule type" value="Genomic_DNA"/>
</dbReference>
<dbReference type="AlphaFoldDB" id="A0A8T0DTB6"/>
<feature type="region of interest" description="Disordered" evidence="1">
    <location>
        <begin position="87"/>
        <end position="106"/>
    </location>
</feature>
<accession>A0A8T0DTB6</accession>
<dbReference type="Proteomes" id="UP000699462">
    <property type="component" value="Unassembled WGS sequence"/>
</dbReference>
<evidence type="ECO:0000313" key="2">
    <source>
        <dbReference type="EMBL" id="KAF8571175.1"/>
    </source>
</evidence>
<sequence length="147" mass="16111">MDDPFGLRGRSVIRLCEGRMKLDRSVERNGLCDTFSHFGGVFREVILSERGHPKGYGFGPGPGDPCLSQGPQLPERVHFQAELPIRVKLPPPTHPQPPQRGRGGRGSGVTVAVNIEYFSTVAPLCSTAHAIARSIAKKTYRLVRLPQ</sequence>
<evidence type="ECO:0000256" key="1">
    <source>
        <dbReference type="SAM" id="MobiDB-lite"/>
    </source>
</evidence>
<proteinExistence type="predicted"/>
<protein>
    <submittedName>
        <fullName evidence="2">Uncharacterized protein</fullName>
    </submittedName>
</protein>
<organism evidence="2 3">
    <name type="scientific">Paragonimus westermani</name>
    <dbReference type="NCBI Taxonomy" id="34504"/>
    <lineage>
        <taxon>Eukaryota</taxon>
        <taxon>Metazoa</taxon>
        <taxon>Spiralia</taxon>
        <taxon>Lophotrochozoa</taxon>
        <taxon>Platyhelminthes</taxon>
        <taxon>Trematoda</taxon>
        <taxon>Digenea</taxon>
        <taxon>Plagiorchiida</taxon>
        <taxon>Troglotremata</taxon>
        <taxon>Troglotrematidae</taxon>
        <taxon>Paragonimus</taxon>
    </lineage>
</organism>
<comment type="caution">
    <text evidence="2">The sequence shown here is derived from an EMBL/GenBank/DDBJ whole genome shotgun (WGS) entry which is preliminary data.</text>
</comment>
<keyword evidence="3" id="KW-1185">Reference proteome</keyword>
<evidence type="ECO:0000313" key="3">
    <source>
        <dbReference type="Proteomes" id="UP000699462"/>
    </source>
</evidence>
<feature type="compositionally biased region" description="Pro residues" evidence="1">
    <location>
        <begin position="89"/>
        <end position="98"/>
    </location>
</feature>
<reference evidence="2 3" key="1">
    <citation type="submission" date="2019-07" db="EMBL/GenBank/DDBJ databases">
        <title>Annotation for the trematode Paragonimus westermani.</title>
        <authorList>
            <person name="Choi Y.-J."/>
        </authorList>
    </citation>
    <scope>NUCLEOTIDE SEQUENCE [LARGE SCALE GENOMIC DNA]</scope>
    <source>
        <strain evidence="2">180907_Pwestermani</strain>
    </source>
</reference>
<name>A0A8T0DTB6_9TREM</name>
<gene>
    <name evidence="2" type="ORF">P879_03049</name>
</gene>